<proteinExistence type="inferred from homology"/>
<dbReference type="CDD" id="cd16273">
    <property type="entry name" value="SNM1A-1C-like_MBL-fold"/>
    <property type="match status" value="1"/>
</dbReference>
<dbReference type="Pfam" id="PF12706">
    <property type="entry name" value="Lactamase_B_2"/>
    <property type="match status" value="1"/>
</dbReference>
<evidence type="ECO:0000259" key="8">
    <source>
        <dbReference type="Pfam" id="PF12706"/>
    </source>
</evidence>
<keyword evidence="10" id="KW-1185">Reference proteome</keyword>
<evidence type="ECO:0000256" key="6">
    <source>
        <dbReference type="SAM" id="MobiDB-lite"/>
    </source>
</evidence>
<evidence type="ECO:0000256" key="2">
    <source>
        <dbReference type="ARBA" id="ARBA00010304"/>
    </source>
</evidence>
<evidence type="ECO:0000259" key="7">
    <source>
        <dbReference type="Pfam" id="PF07522"/>
    </source>
</evidence>
<evidence type="ECO:0000313" key="9">
    <source>
        <dbReference type="EMBL" id="KAK2075716.1"/>
    </source>
</evidence>
<dbReference type="AlphaFoldDB" id="A0AAD9IE25"/>
<dbReference type="GO" id="GO:0036297">
    <property type="term" value="P:interstrand cross-link repair"/>
    <property type="evidence" value="ECO:0007669"/>
    <property type="project" value="TreeGrafter"/>
</dbReference>
<dbReference type="PANTHER" id="PTHR23240">
    <property type="entry name" value="DNA CROSS-LINK REPAIR PROTEIN PSO2/SNM1-RELATED"/>
    <property type="match status" value="1"/>
</dbReference>
<evidence type="ECO:0008006" key="11">
    <source>
        <dbReference type="Google" id="ProtNLM"/>
    </source>
</evidence>
<evidence type="ECO:0000313" key="10">
    <source>
        <dbReference type="Proteomes" id="UP001255856"/>
    </source>
</evidence>
<dbReference type="Gene3D" id="3.40.50.12650">
    <property type="match status" value="1"/>
</dbReference>
<dbReference type="GO" id="GO:0005634">
    <property type="term" value="C:nucleus"/>
    <property type="evidence" value="ECO:0007669"/>
    <property type="project" value="UniProtKB-SubCell"/>
</dbReference>
<keyword evidence="3" id="KW-0227">DNA damage</keyword>
<dbReference type="InterPro" id="IPR001279">
    <property type="entry name" value="Metallo-B-lactamas"/>
</dbReference>
<gene>
    <name evidence="9" type="ORF">QBZ16_001457</name>
</gene>
<comment type="similarity">
    <text evidence="2">Belongs to the DNA repair metallo-beta-lactamase (DRMBL) family.</text>
</comment>
<protein>
    <recommendedName>
        <fullName evidence="11">Metallo-beta-lactamase domain-containing protein</fullName>
    </recommendedName>
</protein>
<dbReference type="Gene3D" id="3.60.15.10">
    <property type="entry name" value="Ribonuclease Z/Hydroxyacylglutathione hydrolase-like"/>
    <property type="match status" value="1"/>
</dbReference>
<dbReference type="Proteomes" id="UP001255856">
    <property type="component" value="Unassembled WGS sequence"/>
</dbReference>
<keyword evidence="5" id="KW-0539">Nucleus</keyword>
<dbReference type="SUPFAM" id="SSF56281">
    <property type="entry name" value="Metallo-hydrolase/oxidoreductase"/>
    <property type="match status" value="1"/>
</dbReference>
<name>A0AAD9IE25_PROWI</name>
<comment type="subcellular location">
    <subcellularLocation>
        <location evidence="1">Nucleus</location>
    </subcellularLocation>
</comment>
<feature type="domain" description="Metallo-beta-lactamase" evidence="8">
    <location>
        <begin position="32"/>
        <end position="179"/>
    </location>
</feature>
<feature type="region of interest" description="Disordered" evidence="6">
    <location>
        <begin position="402"/>
        <end position="443"/>
    </location>
</feature>
<dbReference type="EMBL" id="JASFZW010000013">
    <property type="protein sequence ID" value="KAK2075716.1"/>
    <property type="molecule type" value="Genomic_DNA"/>
</dbReference>
<keyword evidence="4" id="KW-0234">DNA repair</keyword>
<dbReference type="InterPro" id="IPR036866">
    <property type="entry name" value="RibonucZ/Hydroxyglut_hydro"/>
</dbReference>
<evidence type="ECO:0000256" key="4">
    <source>
        <dbReference type="ARBA" id="ARBA00023204"/>
    </source>
</evidence>
<dbReference type="GO" id="GO:0006303">
    <property type="term" value="P:double-strand break repair via nonhomologous end joining"/>
    <property type="evidence" value="ECO:0007669"/>
    <property type="project" value="TreeGrafter"/>
</dbReference>
<reference evidence="9" key="1">
    <citation type="submission" date="2021-01" db="EMBL/GenBank/DDBJ databases">
        <authorList>
            <person name="Eckstrom K.M.E."/>
        </authorList>
    </citation>
    <scope>NUCLEOTIDE SEQUENCE</scope>
    <source>
        <strain evidence="9">UVCC 0001</strain>
    </source>
</reference>
<dbReference type="GO" id="GO:0003684">
    <property type="term" value="F:damaged DNA binding"/>
    <property type="evidence" value="ECO:0007669"/>
    <property type="project" value="TreeGrafter"/>
</dbReference>
<accession>A0AAD9IE25</accession>
<sequence>MASQVASCKYIPGTEFNVDGFKFIRPETRHFFLTHFHSDHTIGLQRGFDRGVIFCSEVTARLLVQELGVSRTRVRSLAVGVPVVIDGVTVTPIPANHCPGAVMFLFAIPKAGAPSGVQVRGKPHVLHTGDMRWSEEMAATPPLSALRGALDVVMLDTTYCSPRWDFPPQREAIAAAADFVRAERKRVGGGRVLVVCNSYHIGKERFYFGVAQLLGSRLFCSPAKRTTLKLLDLDPDWMALLCDRPEDADVHLLAQGETLRPGVLAKRLEAGGSPWVAIVGLRATGWSHAARGGPLREWREGAACVVGVPYSEHSSWTDLRGCIASMRPARVVPTVNASNPEASRRLVDCLADLMDLRQDRSRLYAYFGGKTDGPPCATGSSTFKKEDSDACEPAAGSEVACDRGAGGHWPGQDAEAQPAAASGDLAAPEPPAHVKREPPDSPKGIDLASIDTAEQARLWAEAQSAFKRRRLPGVLRQASLIRFVKSAYSSVCGDGAKRGGALCQGTRGRDTPREGAP</sequence>
<evidence type="ECO:0000256" key="1">
    <source>
        <dbReference type="ARBA" id="ARBA00004123"/>
    </source>
</evidence>
<dbReference type="PANTHER" id="PTHR23240:SF35">
    <property type="entry name" value="DNA REPAIR METALLO-BETA-LACTAMASE FAMILY PROTEIN-RELATED"/>
    <property type="match status" value="1"/>
</dbReference>
<evidence type="ECO:0000256" key="3">
    <source>
        <dbReference type="ARBA" id="ARBA00022763"/>
    </source>
</evidence>
<feature type="domain" description="DNA repair metallo-beta-lactamase" evidence="7">
    <location>
        <begin position="239"/>
        <end position="338"/>
    </location>
</feature>
<organism evidence="9 10">
    <name type="scientific">Prototheca wickerhamii</name>
    <dbReference type="NCBI Taxonomy" id="3111"/>
    <lineage>
        <taxon>Eukaryota</taxon>
        <taxon>Viridiplantae</taxon>
        <taxon>Chlorophyta</taxon>
        <taxon>core chlorophytes</taxon>
        <taxon>Trebouxiophyceae</taxon>
        <taxon>Chlorellales</taxon>
        <taxon>Chlorellaceae</taxon>
        <taxon>Prototheca</taxon>
    </lineage>
</organism>
<feature type="region of interest" description="Disordered" evidence="6">
    <location>
        <begin position="497"/>
        <end position="517"/>
    </location>
</feature>
<feature type="compositionally biased region" description="Basic and acidic residues" evidence="6">
    <location>
        <begin position="507"/>
        <end position="517"/>
    </location>
</feature>
<comment type="caution">
    <text evidence="9">The sequence shown here is derived from an EMBL/GenBank/DDBJ whole genome shotgun (WGS) entry which is preliminary data.</text>
</comment>
<dbReference type="Pfam" id="PF07522">
    <property type="entry name" value="DRMBL"/>
    <property type="match status" value="1"/>
</dbReference>
<dbReference type="GO" id="GO:0035312">
    <property type="term" value="F:5'-3' DNA exonuclease activity"/>
    <property type="evidence" value="ECO:0007669"/>
    <property type="project" value="TreeGrafter"/>
</dbReference>
<evidence type="ECO:0000256" key="5">
    <source>
        <dbReference type="ARBA" id="ARBA00023242"/>
    </source>
</evidence>
<dbReference type="InterPro" id="IPR011084">
    <property type="entry name" value="DRMBL"/>
</dbReference>